<keyword evidence="2" id="KW-1185">Reference proteome</keyword>
<evidence type="ECO:0000313" key="2">
    <source>
        <dbReference type="Proteomes" id="UP000634206"/>
    </source>
</evidence>
<sequence length="189" mass="21472">MILRAFILTCILSCFSSCKKQGNFDVSVEPGPHWSSEEGLAHLSAEADLIYRGDAPIKSVPITLAEEGFMVEQRSFRGRPITIAQQTVGHSYGQTYELYIYFGFEQDLKELGKHAIWRRCFQFIAGTYIDLRLEFDEDNDTLQIFGTSDKQEGEVLLLRRLRFSDSFGGHIPNRAYGMKEAEQSGADDR</sequence>
<dbReference type="AlphaFoldDB" id="A0AAE2SF01"/>
<comment type="caution">
    <text evidence="1">The sequence shown here is derived from an EMBL/GenBank/DDBJ whole genome shotgun (WGS) entry which is preliminary data.</text>
</comment>
<proteinExistence type="predicted"/>
<name>A0AAE2SF01_9BACT</name>
<protein>
    <submittedName>
        <fullName evidence="1">Uncharacterized protein</fullName>
    </submittedName>
</protein>
<evidence type="ECO:0000313" key="1">
    <source>
        <dbReference type="EMBL" id="MBK1856613.1"/>
    </source>
</evidence>
<reference evidence="1" key="1">
    <citation type="submission" date="2021-01" db="EMBL/GenBank/DDBJ databases">
        <title>Modified the classification status of verrucomicrobia.</title>
        <authorList>
            <person name="Feng X."/>
        </authorList>
    </citation>
    <scope>NUCLEOTIDE SEQUENCE</scope>
    <source>
        <strain evidence="1">5K15</strain>
    </source>
</reference>
<dbReference type="Proteomes" id="UP000634206">
    <property type="component" value="Unassembled WGS sequence"/>
</dbReference>
<accession>A0AAE2SF01</accession>
<gene>
    <name evidence="1" type="ORF">JIN83_16720</name>
</gene>
<organism evidence="1 2">
    <name type="scientific">Oceaniferula flava</name>
    <dbReference type="NCBI Taxonomy" id="2800421"/>
    <lineage>
        <taxon>Bacteria</taxon>
        <taxon>Pseudomonadati</taxon>
        <taxon>Verrucomicrobiota</taxon>
        <taxon>Verrucomicrobiia</taxon>
        <taxon>Verrucomicrobiales</taxon>
        <taxon>Verrucomicrobiaceae</taxon>
        <taxon>Oceaniferula</taxon>
    </lineage>
</organism>
<dbReference type="EMBL" id="JAENIG010000035">
    <property type="protein sequence ID" value="MBK1856613.1"/>
    <property type="molecule type" value="Genomic_DNA"/>
</dbReference>